<feature type="region of interest" description="Disordered" evidence="1">
    <location>
        <begin position="103"/>
        <end position="173"/>
    </location>
</feature>
<dbReference type="Proteomes" id="UP000682892">
    <property type="component" value="Chromosome 2"/>
</dbReference>
<dbReference type="HOGENOM" id="CLU_1548876_0_0_1"/>
<dbReference type="AlphaFoldDB" id="A0A1S4F8Y4"/>
<feature type="compositionally biased region" description="Basic residues" evidence="1">
    <location>
        <begin position="153"/>
        <end position="163"/>
    </location>
</feature>
<reference evidence="3" key="2">
    <citation type="journal article" date="2007" name="Science">
        <title>Genome sequence of Aedes aegypti, a major arbovirus vector.</title>
        <authorList>
            <person name="Nene V."/>
            <person name="Wortman J.R."/>
            <person name="Lawson D."/>
            <person name="Haas B."/>
            <person name="Kodira C."/>
            <person name="Tu Z.J."/>
            <person name="Loftus B."/>
            <person name="Xi Z."/>
            <person name="Megy K."/>
            <person name="Grabherr M."/>
            <person name="Ren Q."/>
            <person name="Zdobnov E.M."/>
            <person name="Lobo N.F."/>
            <person name="Campbell K.S."/>
            <person name="Brown S.E."/>
            <person name="Bonaldo M.F."/>
            <person name="Zhu J."/>
            <person name="Sinkins S.P."/>
            <person name="Hogenkamp D.G."/>
            <person name="Amedeo P."/>
            <person name="Arensburger P."/>
            <person name="Atkinson P.W."/>
            <person name="Bidwell S."/>
            <person name="Biedler J."/>
            <person name="Birney E."/>
            <person name="Bruggner R.V."/>
            <person name="Costas J."/>
            <person name="Coy M.R."/>
            <person name="Crabtree J."/>
            <person name="Crawford M."/>
            <person name="Debruyn B."/>
            <person name="Decaprio D."/>
            <person name="Eiglmeier K."/>
            <person name="Eisenstadt E."/>
            <person name="El-Dorry H."/>
            <person name="Gelbart W.M."/>
            <person name="Gomes S.L."/>
            <person name="Hammond M."/>
            <person name="Hannick L.I."/>
            <person name="Hogan J.R."/>
            <person name="Holmes M.H."/>
            <person name="Jaffe D."/>
            <person name="Johnston J.S."/>
            <person name="Kennedy R.C."/>
            <person name="Koo H."/>
            <person name="Kravitz S."/>
            <person name="Kriventseva E.V."/>
            <person name="Kulp D."/>
            <person name="Labutti K."/>
            <person name="Lee E."/>
            <person name="Li S."/>
            <person name="Lovin D.D."/>
            <person name="Mao C."/>
            <person name="Mauceli E."/>
            <person name="Menck C.F."/>
            <person name="Miller J.R."/>
            <person name="Montgomery P."/>
            <person name="Mori A."/>
            <person name="Nascimento A.L."/>
            <person name="Naveira H.F."/>
            <person name="Nusbaum C."/>
            <person name="O'leary S."/>
            <person name="Orvis J."/>
            <person name="Pertea M."/>
            <person name="Quesneville H."/>
            <person name="Reidenbach K.R."/>
            <person name="Rogers Y.H."/>
            <person name="Roth C.W."/>
            <person name="Schneider J.R."/>
            <person name="Schatz M."/>
            <person name="Shumway M."/>
            <person name="Stanke M."/>
            <person name="Stinson E.O."/>
            <person name="Tubio J.M."/>
            <person name="Vanzee J.P."/>
            <person name="Verjovski-Almeida S."/>
            <person name="Werner D."/>
            <person name="White O."/>
            <person name="Wyder S."/>
            <person name="Zeng Q."/>
            <person name="Zhao Q."/>
            <person name="Zhao Y."/>
            <person name="Hill C.A."/>
            <person name="Raikhel A.S."/>
            <person name="Soares M.B."/>
            <person name="Knudson D.L."/>
            <person name="Lee N.H."/>
            <person name="Galagan J."/>
            <person name="Salzberg S.L."/>
            <person name="Paulsen I.T."/>
            <person name="Dimopoulos G."/>
            <person name="Collins F.H."/>
            <person name="Birren B."/>
            <person name="Fraser-Liggett C.M."/>
            <person name="Severson D.W."/>
        </authorList>
    </citation>
    <scope>NUCLEOTIDE SEQUENCE [LARGE SCALE GENOMIC DNA]</scope>
    <source>
        <strain evidence="3">Liverpool</strain>
    </source>
</reference>
<reference evidence="3" key="1">
    <citation type="submission" date="2005-10" db="EMBL/GenBank/DDBJ databases">
        <authorList>
            <person name="Loftus B.J."/>
            <person name="Nene V.M."/>
            <person name="Hannick L.I."/>
            <person name="Bidwell S."/>
            <person name="Haas B."/>
            <person name="Amedeo P."/>
            <person name="Orvis J."/>
            <person name="Wortman J.R."/>
            <person name="White O.R."/>
            <person name="Salzberg S."/>
            <person name="Shumway M."/>
            <person name="Koo H."/>
            <person name="Zhao Y."/>
            <person name="Holmes M."/>
            <person name="Miller J."/>
            <person name="Schatz M."/>
            <person name="Pop M."/>
            <person name="Pai G."/>
            <person name="Utterback T."/>
            <person name="Rogers Y.-H."/>
            <person name="Kravitz S."/>
            <person name="Fraser C.M."/>
        </authorList>
    </citation>
    <scope>NUCLEOTIDE SEQUENCE</scope>
    <source>
        <strain evidence="3">Liverpool</strain>
    </source>
</reference>
<evidence type="ECO:0000256" key="2">
    <source>
        <dbReference type="SAM" id="SignalP"/>
    </source>
</evidence>
<feature type="chain" id="PRO_5036453890" evidence="2">
    <location>
        <begin position="20"/>
        <end position="173"/>
    </location>
</feature>
<dbReference type="EMBL" id="CH477319">
    <property type="protein sequence ID" value="EAT43681.1"/>
    <property type="molecule type" value="Genomic_DNA"/>
</dbReference>
<sequence>MGKLWPWFVMMCGLVLVSGTTESTDHAENDQFSLMGEVPNEGVWRFTCDEYCYYCGCVGQFLHDENKCVCSCEPGAADWDCLEDVKQTKEFLGLNYTLEVRENESNPVEDTAESNVRVQREIDPPPRRRPMGRRNPRPSRGEPRVSPNPERPNRRRRERRPFRRREPLAPTDP</sequence>
<protein>
    <submittedName>
        <fullName evidence="3">AAEL004894-PA</fullName>
    </submittedName>
</protein>
<evidence type="ECO:0000313" key="4">
    <source>
        <dbReference type="Proteomes" id="UP000682892"/>
    </source>
</evidence>
<feature type="signal peptide" evidence="2">
    <location>
        <begin position="1"/>
        <end position="19"/>
    </location>
</feature>
<dbReference type="OrthoDB" id="7766903at2759"/>
<feature type="compositionally biased region" description="Basic residues" evidence="1">
    <location>
        <begin position="127"/>
        <end position="137"/>
    </location>
</feature>
<feature type="compositionally biased region" description="Polar residues" evidence="1">
    <location>
        <begin position="105"/>
        <end position="117"/>
    </location>
</feature>
<dbReference type="OMA" id="RFTCDEY"/>
<evidence type="ECO:0000256" key="1">
    <source>
        <dbReference type="SAM" id="MobiDB-lite"/>
    </source>
</evidence>
<keyword evidence="2" id="KW-0732">Signal</keyword>
<accession>A0A1S4F8Y4</accession>
<evidence type="ECO:0000313" key="3">
    <source>
        <dbReference type="EMBL" id="EAT43681.1"/>
    </source>
</evidence>
<name>A0A1S4F8Y4_AEDAE</name>
<dbReference type="KEGG" id="aag:5565660"/>
<organism evidence="3 4">
    <name type="scientific">Aedes aegypti</name>
    <name type="common">Yellowfever mosquito</name>
    <name type="synonym">Culex aegypti</name>
    <dbReference type="NCBI Taxonomy" id="7159"/>
    <lineage>
        <taxon>Eukaryota</taxon>
        <taxon>Metazoa</taxon>
        <taxon>Ecdysozoa</taxon>
        <taxon>Arthropoda</taxon>
        <taxon>Hexapoda</taxon>
        <taxon>Insecta</taxon>
        <taxon>Pterygota</taxon>
        <taxon>Neoptera</taxon>
        <taxon>Endopterygota</taxon>
        <taxon>Diptera</taxon>
        <taxon>Nematocera</taxon>
        <taxon>Culicoidea</taxon>
        <taxon>Culicidae</taxon>
        <taxon>Culicinae</taxon>
        <taxon>Aedini</taxon>
        <taxon>Aedes</taxon>
        <taxon>Stegomyia</taxon>
    </lineage>
</organism>
<gene>
    <name evidence="3" type="ORF">AaeL_AAEL004894</name>
</gene>
<reference evidence="3" key="3">
    <citation type="submission" date="2012-09" db="EMBL/GenBank/DDBJ databases">
        <authorList>
            <consortium name="VectorBase"/>
        </authorList>
    </citation>
    <scope>NUCLEOTIDE SEQUENCE</scope>
    <source>
        <strain evidence="3">Liverpool</strain>
    </source>
</reference>
<proteinExistence type="predicted"/>